<gene>
    <name evidence="3" type="ORF">CV102_13960</name>
</gene>
<evidence type="ECO:0000313" key="3">
    <source>
        <dbReference type="EMBL" id="TYL37836.1"/>
    </source>
</evidence>
<dbReference type="SUPFAM" id="SSF50998">
    <property type="entry name" value="Quinoprotein alcohol dehydrogenase-like"/>
    <property type="match status" value="2"/>
</dbReference>
<dbReference type="EMBL" id="PHNJ01000007">
    <property type="protein sequence ID" value="TYL37836.1"/>
    <property type="molecule type" value="Genomic_DNA"/>
</dbReference>
<dbReference type="InterPro" id="IPR011047">
    <property type="entry name" value="Quinoprotein_ADH-like_sf"/>
</dbReference>
<name>A0A8J8TPK0_9EURY</name>
<dbReference type="Gene3D" id="2.130.10.10">
    <property type="entry name" value="YVTN repeat-like/Quinoprotein amine dehydrogenase"/>
    <property type="match status" value="2"/>
</dbReference>
<dbReference type="PANTHER" id="PTHR34512:SF30">
    <property type="entry name" value="OUTER MEMBRANE PROTEIN ASSEMBLY FACTOR BAMB"/>
    <property type="match status" value="1"/>
</dbReference>
<reference evidence="3" key="1">
    <citation type="submission" date="2017-11" db="EMBL/GenBank/DDBJ databases">
        <authorList>
            <person name="Kajale S.C."/>
            <person name="Sharma A."/>
        </authorList>
    </citation>
    <scope>NUCLEOTIDE SEQUENCE</scope>
    <source>
        <strain evidence="3">LS1_42</strain>
    </source>
</reference>
<dbReference type="PANTHER" id="PTHR34512">
    <property type="entry name" value="CELL SURFACE PROTEIN"/>
    <property type="match status" value="1"/>
</dbReference>
<dbReference type="InterPro" id="IPR018391">
    <property type="entry name" value="PQQ_b-propeller_rpt"/>
</dbReference>
<feature type="domain" description="Pyrrolo-quinoline quinone repeat" evidence="2">
    <location>
        <begin position="237"/>
        <end position="414"/>
    </location>
</feature>
<keyword evidence="4" id="KW-1185">Reference proteome</keyword>
<dbReference type="InterPro" id="IPR015943">
    <property type="entry name" value="WD40/YVTN_repeat-like_dom_sf"/>
</dbReference>
<evidence type="ECO:0000313" key="4">
    <source>
        <dbReference type="Proteomes" id="UP000766904"/>
    </source>
</evidence>
<feature type="region of interest" description="Disordered" evidence="1">
    <location>
        <begin position="26"/>
        <end position="63"/>
    </location>
</feature>
<feature type="domain" description="Pyrrolo-quinoline quinone repeat" evidence="2">
    <location>
        <begin position="93"/>
        <end position="189"/>
    </location>
</feature>
<proteinExistence type="predicted"/>
<protein>
    <submittedName>
        <fullName evidence="3">Pyrrolo-quinoline quinone</fullName>
    </submittedName>
</protein>
<dbReference type="SMART" id="SM00564">
    <property type="entry name" value="PQQ"/>
    <property type="match status" value="4"/>
</dbReference>
<dbReference type="OrthoDB" id="169171at2157"/>
<comment type="caution">
    <text evidence="3">The sequence shown here is derived from an EMBL/GenBank/DDBJ whole genome shotgun (WGS) entry which is preliminary data.</text>
</comment>
<dbReference type="Pfam" id="PF13360">
    <property type="entry name" value="PQQ_2"/>
    <property type="match status" value="2"/>
</dbReference>
<evidence type="ECO:0000259" key="2">
    <source>
        <dbReference type="Pfam" id="PF13360"/>
    </source>
</evidence>
<feature type="region of interest" description="Disordered" evidence="1">
    <location>
        <begin position="408"/>
        <end position="427"/>
    </location>
</feature>
<accession>A0A8J8TPK0</accession>
<evidence type="ECO:0000256" key="1">
    <source>
        <dbReference type="SAM" id="MobiDB-lite"/>
    </source>
</evidence>
<sequence length="427" mass="45295">MDDWQRRSVLATGAALSAGGIFASLGAGEPTSDGSRPQLDEPDGWSSYGGTAGNTRHNPSISDFEKPETVAWQYDETGDAAVVDGRVYLRTGEEVHALDADDGSRLWTCPHVHAAGTPAVTRDGVYVAGDQLTAIDADSGAVRWSETFGTDVSVSAPVVAFETVYVTVEGTLHAFDVVDGSRRWTCETVAVTSREDDSGTHTYVFSTRTGAIAAADGMIWALLDKRRSGAAIDADALVAFDPVAGETLWSDHLEPGGSATGLTVTETTSFLENSSEEDVTVFDTASKEEQQHLSDALVTAVAGDRVVTRGRHRLKLSSPCGSWEKNGTYSYGAPAIAGETVVVAHSLNGSSTADELVGYDLESGDEQWRFTFDESQWTDGFGVDCVVDGETVYLNRDGGLTALCPSGRDTANRTEKMDGTTATEEDC</sequence>
<dbReference type="RefSeq" id="WP_148858611.1">
    <property type="nucleotide sequence ID" value="NZ_PHNJ01000007.1"/>
</dbReference>
<organism evidence="3 4">
    <name type="scientific">Natronococcus pandeyae</name>
    <dbReference type="NCBI Taxonomy" id="2055836"/>
    <lineage>
        <taxon>Archaea</taxon>
        <taxon>Methanobacteriati</taxon>
        <taxon>Methanobacteriota</taxon>
        <taxon>Stenosarchaea group</taxon>
        <taxon>Halobacteria</taxon>
        <taxon>Halobacteriales</taxon>
        <taxon>Natrialbaceae</taxon>
        <taxon>Natronococcus</taxon>
    </lineage>
</organism>
<dbReference type="AlphaFoldDB" id="A0A8J8TPK0"/>
<dbReference type="Proteomes" id="UP000766904">
    <property type="component" value="Unassembled WGS sequence"/>
</dbReference>
<dbReference type="InterPro" id="IPR002372">
    <property type="entry name" value="PQQ_rpt_dom"/>
</dbReference>